<keyword evidence="8 11" id="KW-0472">Membrane</keyword>
<evidence type="ECO:0000256" key="9">
    <source>
        <dbReference type="ARBA" id="ARBA00025772"/>
    </source>
</evidence>
<accession>A0ABP7QB00</accession>
<evidence type="ECO:0000256" key="6">
    <source>
        <dbReference type="ARBA" id="ARBA00022692"/>
    </source>
</evidence>
<sequence length="195" mass="22154">MLGHRHRLYRRATTSEGGFTLIELLVVMLLISLVIGAVTLVPDGNSQRRELDQAARQLLATMQLSREEAVFQNMEIGLEIGEAGFSFRGYSEKEQKWVELPQAFMQPKPFPEWLEAEFKDAKSYFELKPPEQDEVRMFGDEEKDLFLPQILFLSSGEITPFTLTLRISGSVDVQTVLRTDGLAPIEIVSDTDEED</sequence>
<dbReference type="Proteomes" id="UP001501337">
    <property type="component" value="Unassembled WGS sequence"/>
</dbReference>
<feature type="transmembrane region" description="Helical" evidence="11">
    <location>
        <begin position="21"/>
        <end position="41"/>
    </location>
</feature>
<dbReference type="SUPFAM" id="SSF54523">
    <property type="entry name" value="Pili subunits"/>
    <property type="match status" value="1"/>
</dbReference>
<dbReference type="RefSeq" id="WP_344809694.1">
    <property type="nucleotide sequence ID" value="NZ_BAABBO010000023.1"/>
</dbReference>
<evidence type="ECO:0000256" key="5">
    <source>
        <dbReference type="ARBA" id="ARBA00022519"/>
    </source>
</evidence>
<dbReference type="Pfam" id="PF12019">
    <property type="entry name" value="GspH"/>
    <property type="match status" value="1"/>
</dbReference>
<dbReference type="NCBIfam" id="TIGR01708">
    <property type="entry name" value="typeII_sec_gspH"/>
    <property type="match status" value="1"/>
</dbReference>
<name>A0ABP7QB00_9GAMM</name>
<dbReference type="InterPro" id="IPR012902">
    <property type="entry name" value="N_methyl_site"/>
</dbReference>
<reference evidence="14" key="1">
    <citation type="journal article" date="2019" name="Int. J. Syst. Evol. Microbiol.">
        <title>The Global Catalogue of Microorganisms (GCM) 10K type strain sequencing project: providing services to taxonomists for standard genome sequencing and annotation.</title>
        <authorList>
            <consortium name="The Broad Institute Genomics Platform"/>
            <consortium name="The Broad Institute Genome Sequencing Center for Infectious Disease"/>
            <person name="Wu L."/>
            <person name="Ma J."/>
        </authorList>
    </citation>
    <scope>NUCLEOTIDE SEQUENCE [LARGE SCALE GENOMIC DNA]</scope>
    <source>
        <strain evidence="14">JCM 17555</strain>
    </source>
</reference>
<dbReference type="PRINTS" id="PR00885">
    <property type="entry name" value="BCTERIALGSPH"/>
</dbReference>
<comment type="caution">
    <text evidence="13">The sequence shown here is derived from an EMBL/GenBank/DDBJ whole genome shotgun (WGS) entry which is preliminary data.</text>
</comment>
<keyword evidence="4" id="KW-0488">Methylation</keyword>
<evidence type="ECO:0000256" key="8">
    <source>
        <dbReference type="ARBA" id="ARBA00023136"/>
    </source>
</evidence>
<evidence type="ECO:0000259" key="12">
    <source>
        <dbReference type="Pfam" id="PF12019"/>
    </source>
</evidence>
<comment type="subcellular location">
    <subcellularLocation>
        <location evidence="1">Cell inner membrane</location>
        <topology evidence="1">Single-pass membrane protein</topology>
    </subcellularLocation>
</comment>
<evidence type="ECO:0000256" key="10">
    <source>
        <dbReference type="ARBA" id="ARBA00030775"/>
    </source>
</evidence>
<feature type="domain" description="General secretion pathway GspH" evidence="12">
    <location>
        <begin position="54"/>
        <end position="173"/>
    </location>
</feature>
<dbReference type="InterPro" id="IPR045584">
    <property type="entry name" value="Pilin-like"/>
</dbReference>
<dbReference type="InterPro" id="IPR049875">
    <property type="entry name" value="TypeII_GspH"/>
</dbReference>
<evidence type="ECO:0000256" key="11">
    <source>
        <dbReference type="SAM" id="Phobius"/>
    </source>
</evidence>
<dbReference type="InterPro" id="IPR022346">
    <property type="entry name" value="T2SS_GspH"/>
</dbReference>
<evidence type="ECO:0000256" key="4">
    <source>
        <dbReference type="ARBA" id="ARBA00022481"/>
    </source>
</evidence>
<keyword evidence="6 11" id="KW-0812">Transmembrane</keyword>
<dbReference type="EMBL" id="BAABBO010000023">
    <property type="protein sequence ID" value="GAA3979165.1"/>
    <property type="molecule type" value="Genomic_DNA"/>
</dbReference>
<keyword evidence="5" id="KW-0997">Cell inner membrane</keyword>
<dbReference type="Gene3D" id="3.55.40.10">
    <property type="entry name" value="minor pseudopilin epsh domain"/>
    <property type="match status" value="1"/>
</dbReference>
<keyword evidence="14" id="KW-1185">Reference proteome</keyword>
<evidence type="ECO:0000256" key="1">
    <source>
        <dbReference type="ARBA" id="ARBA00004377"/>
    </source>
</evidence>
<evidence type="ECO:0000313" key="13">
    <source>
        <dbReference type="EMBL" id="GAA3979165.1"/>
    </source>
</evidence>
<evidence type="ECO:0000256" key="3">
    <source>
        <dbReference type="ARBA" id="ARBA00022475"/>
    </source>
</evidence>
<organism evidence="13 14">
    <name type="scientific">Allohahella marinimesophila</name>
    <dbReference type="NCBI Taxonomy" id="1054972"/>
    <lineage>
        <taxon>Bacteria</taxon>
        <taxon>Pseudomonadati</taxon>
        <taxon>Pseudomonadota</taxon>
        <taxon>Gammaproteobacteria</taxon>
        <taxon>Oceanospirillales</taxon>
        <taxon>Hahellaceae</taxon>
        <taxon>Allohahella</taxon>
    </lineage>
</organism>
<comment type="similarity">
    <text evidence="9">Belongs to the GSP H family.</text>
</comment>
<gene>
    <name evidence="13" type="primary">exeH</name>
    <name evidence="13" type="ORF">GCM10022278_39650</name>
</gene>
<proteinExistence type="inferred from homology"/>
<evidence type="ECO:0000256" key="7">
    <source>
        <dbReference type="ARBA" id="ARBA00022989"/>
    </source>
</evidence>
<dbReference type="Pfam" id="PF07963">
    <property type="entry name" value="N_methyl"/>
    <property type="match status" value="1"/>
</dbReference>
<keyword evidence="7 11" id="KW-1133">Transmembrane helix</keyword>
<dbReference type="PROSITE" id="PS00409">
    <property type="entry name" value="PROKAR_NTER_METHYL"/>
    <property type="match status" value="1"/>
</dbReference>
<dbReference type="InterPro" id="IPR002416">
    <property type="entry name" value="T2SS_protein-GspH"/>
</dbReference>
<evidence type="ECO:0000313" key="14">
    <source>
        <dbReference type="Proteomes" id="UP001501337"/>
    </source>
</evidence>
<protein>
    <recommendedName>
        <fullName evidence="2">Type II secretion system protein H</fullName>
    </recommendedName>
    <alternativeName>
        <fullName evidence="10">General secretion pathway protein H</fullName>
    </alternativeName>
</protein>
<keyword evidence="3" id="KW-1003">Cell membrane</keyword>
<evidence type="ECO:0000256" key="2">
    <source>
        <dbReference type="ARBA" id="ARBA00021549"/>
    </source>
</evidence>
<dbReference type="NCBIfam" id="TIGR02532">
    <property type="entry name" value="IV_pilin_GFxxxE"/>
    <property type="match status" value="1"/>
</dbReference>